<dbReference type="RefSeq" id="WP_235053502.1">
    <property type="nucleotide sequence ID" value="NZ_JAKFHA010000010.1"/>
</dbReference>
<dbReference type="NCBIfam" id="TIGR00696">
    <property type="entry name" value="wecG_tagA_cpsF"/>
    <property type="match status" value="1"/>
</dbReference>
<reference evidence="3" key="1">
    <citation type="submission" date="2022-01" db="EMBL/GenBank/DDBJ databases">
        <title>Genome-Based Taxonomic Classification of the Phylum Actinobacteria.</title>
        <authorList>
            <person name="Gao Y."/>
        </authorList>
    </citation>
    <scope>NUCLEOTIDE SEQUENCE</scope>
    <source>
        <strain evidence="3">KLBMP 8922</strain>
    </source>
</reference>
<gene>
    <name evidence="3" type="ORF">LZ495_18935</name>
</gene>
<dbReference type="PANTHER" id="PTHR34136">
    <property type="match status" value="1"/>
</dbReference>
<keyword evidence="1" id="KW-0328">Glycosyltransferase</keyword>
<dbReference type="Proteomes" id="UP001165378">
    <property type="component" value="Unassembled WGS sequence"/>
</dbReference>
<dbReference type="CDD" id="cd06533">
    <property type="entry name" value="Glyco_transf_WecG_TagA"/>
    <property type="match status" value="1"/>
</dbReference>
<keyword evidence="4" id="KW-1185">Reference proteome</keyword>
<proteinExistence type="predicted"/>
<accession>A0AA41U4R2</accession>
<dbReference type="AlphaFoldDB" id="A0AA41U4R2"/>
<evidence type="ECO:0000256" key="2">
    <source>
        <dbReference type="ARBA" id="ARBA00022679"/>
    </source>
</evidence>
<dbReference type="PANTHER" id="PTHR34136:SF1">
    <property type="entry name" value="UDP-N-ACETYL-D-MANNOSAMINURONIC ACID TRANSFERASE"/>
    <property type="match status" value="1"/>
</dbReference>
<dbReference type="InterPro" id="IPR004629">
    <property type="entry name" value="WecG_TagA_CpsF"/>
</dbReference>
<name>A0AA41U4R2_9ACTN</name>
<evidence type="ECO:0000313" key="3">
    <source>
        <dbReference type="EMBL" id="MCF2529274.1"/>
    </source>
</evidence>
<keyword evidence="2" id="KW-0808">Transferase</keyword>
<evidence type="ECO:0000256" key="1">
    <source>
        <dbReference type="ARBA" id="ARBA00022676"/>
    </source>
</evidence>
<sequence>MSPIARVDVLGVGVSAVDPADALREITRWVDEGERHYVCVTGVHGVMEAQRDPQLLRVHNKSGLTVPDGMPMVWAGHRAGARHMRQVAGPDLMLDVLARAAERGWRSYFYGGAEGVPELLAERLQARFPGLQVAGSYSPPFRPLTPREAGSIVARINGSGADLVWVGLSTPKQERWMAEHRAALDAAVLFGVGAAFDVHTGRTSRAPAWMSRRGLEWSYRMATEPRRLAWRYLRNNPSYLARIARRPPRMRAPEER</sequence>
<evidence type="ECO:0000313" key="4">
    <source>
        <dbReference type="Proteomes" id="UP001165378"/>
    </source>
</evidence>
<protein>
    <submittedName>
        <fullName evidence="3">WecB/TagA/CpsF family glycosyltransferase</fullName>
    </submittedName>
</protein>
<comment type="caution">
    <text evidence="3">The sequence shown here is derived from an EMBL/GenBank/DDBJ whole genome shotgun (WGS) entry which is preliminary data.</text>
</comment>
<dbReference type="EMBL" id="JAKFHA010000010">
    <property type="protein sequence ID" value="MCF2529274.1"/>
    <property type="molecule type" value="Genomic_DNA"/>
</dbReference>
<dbReference type="GO" id="GO:0016758">
    <property type="term" value="F:hexosyltransferase activity"/>
    <property type="evidence" value="ECO:0007669"/>
    <property type="project" value="TreeGrafter"/>
</dbReference>
<dbReference type="Pfam" id="PF03808">
    <property type="entry name" value="Glyco_tran_WecG"/>
    <property type="match status" value="1"/>
</dbReference>
<organism evidence="3 4">
    <name type="scientific">Yinghuangia soli</name>
    <dbReference type="NCBI Taxonomy" id="2908204"/>
    <lineage>
        <taxon>Bacteria</taxon>
        <taxon>Bacillati</taxon>
        <taxon>Actinomycetota</taxon>
        <taxon>Actinomycetes</taxon>
        <taxon>Kitasatosporales</taxon>
        <taxon>Streptomycetaceae</taxon>
        <taxon>Yinghuangia</taxon>
    </lineage>
</organism>